<name>G0U5I8_TRYVY</name>
<accession>G0U5I8</accession>
<dbReference type="GO" id="GO:0031267">
    <property type="term" value="F:small GTPase binding"/>
    <property type="evidence" value="ECO:0007669"/>
    <property type="project" value="TreeGrafter"/>
</dbReference>
<dbReference type="InterPro" id="IPR032675">
    <property type="entry name" value="LRR_dom_sf"/>
</dbReference>
<dbReference type="SMART" id="SM00368">
    <property type="entry name" value="LRR_RI"/>
    <property type="match status" value="8"/>
</dbReference>
<reference evidence="1" key="1">
    <citation type="journal article" date="2012" name="Proc. Natl. Acad. Sci. U.S.A.">
        <title>Antigenic diversity is generated by distinct evolutionary mechanisms in African trypanosome species.</title>
        <authorList>
            <person name="Jackson A.P."/>
            <person name="Berry A."/>
            <person name="Aslett M."/>
            <person name="Allison H.C."/>
            <person name="Burton P."/>
            <person name="Vavrova-Anderson J."/>
            <person name="Brown R."/>
            <person name="Browne H."/>
            <person name="Corton N."/>
            <person name="Hauser H."/>
            <person name="Gamble J."/>
            <person name="Gilderthorp R."/>
            <person name="Marcello L."/>
            <person name="McQuillan J."/>
            <person name="Otto T.D."/>
            <person name="Quail M.A."/>
            <person name="Sanders M.J."/>
            <person name="van Tonder A."/>
            <person name="Ginger M.L."/>
            <person name="Field M.C."/>
            <person name="Barry J.D."/>
            <person name="Hertz-Fowler C."/>
            <person name="Berriman M."/>
        </authorList>
    </citation>
    <scope>NUCLEOTIDE SEQUENCE</scope>
    <source>
        <strain evidence="1">Y486</strain>
    </source>
</reference>
<dbReference type="InterPro" id="IPR001611">
    <property type="entry name" value="Leu-rich_rpt"/>
</dbReference>
<dbReference type="SMART" id="SM00367">
    <property type="entry name" value="LRR_CC"/>
    <property type="match status" value="7"/>
</dbReference>
<evidence type="ECO:0008006" key="2">
    <source>
        <dbReference type="Google" id="ProtNLM"/>
    </source>
</evidence>
<dbReference type="InterPro" id="IPR006553">
    <property type="entry name" value="Leu-rich_rpt_Cys-con_subtyp"/>
</dbReference>
<proteinExistence type="predicted"/>
<gene>
    <name evidence="1" type="ORF">TVY486_1001920</name>
</gene>
<dbReference type="EMBL" id="HE573026">
    <property type="protein sequence ID" value="CCC51139.1"/>
    <property type="molecule type" value="Genomic_DNA"/>
</dbReference>
<dbReference type="Gene3D" id="3.80.10.10">
    <property type="entry name" value="Ribonuclease Inhibitor"/>
    <property type="match status" value="4"/>
</dbReference>
<dbReference type="PANTHER" id="PTHR24113:SF15">
    <property type="entry name" value="NACHT DOMAIN-CONTAINING PROTEIN"/>
    <property type="match status" value="1"/>
</dbReference>
<dbReference type="SUPFAM" id="SSF52047">
    <property type="entry name" value="RNI-like"/>
    <property type="match status" value="2"/>
</dbReference>
<dbReference type="GO" id="GO:0048471">
    <property type="term" value="C:perinuclear region of cytoplasm"/>
    <property type="evidence" value="ECO:0007669"/>
    <property type="project" value="TreeGrafter"/>
</dbReference>
<dbReference type="GO" id="GO:0005829">
    <property type="term" value="C:cytosol"/>
    <property type="evidence" value="ECO:0007669"/>
    <property type="project" value="TreeGrafter"/>
</dbReference>
<sequence length="728" mass="79256">MRRFAQSPRANGQIRRWLWALHEVPCYNPDEPGATLKHIQQNASQDKVWDMDFSIFEQRHPFARVSDDKLLDNFFHCCSTELSGSARSLEQLSVTVSSLRVAKVVTHFLSTTRPVALQRLDVTLHDNAFVNGESSLASLLRSASGFATRLKCLRIAIVARSTQHGALWSRQQGAVAALMDLVSVSTLESLSLEYVDFQGMSGEETAALCDAVGRCSGLKHLSFRGTSDHFVRTLLLRDGLRGMKQLTVLDMSSTCLGDVSLQRLLKGLKASIGGWHRLEVLSVVECQLSAWVLRLMYEDVADPELLPPGVVANLRVLNLSSNGIDDEGAFTLASCCMLCGRLQELHLRHNRISEKGVAAIGSALSQSQSLRVLSLHSNPLKDSGLKEVLESARHWPALQRLDLTRCRLTVQSMPVICKAIKLLNSLQELVLDRNDFRLVEEGAPSSSGGDSDHTRIHAQDNADIPLFAYDRNYMHPGAGNAGMLKVPTSFELDRRDALEGRIRYKGTEAFTQTGEPKPSHFGEAPFQELGTSLSACQELRHLSLSGCSLTDVALVPFAGACSLRGLKHLDMSGNPLFNHMKGLEALASLLSNSSGSLEVLDLSFTALGSVGVSLLADGAPGDPSSCVPALCSLKQLKEFRLSHCHIGEDGLSALTDALPSVQKLERLFLDGNQVSDPAAVIALLGSLSTLQSLTFVSLHGTFPSAMTNQVTTSHEYVTLCQRGVILYH</sequence>
<dbReference type="GO" id="GO:0006913">
    <property type="term" value="P:nucleocytoplasmic transport"/>
    <property type="evidence" value="ECO:0007669"/>
    <property type="project" value="TreeGrafter"/>
</dbReference>
<organism evidence="1">
    <name type="scientific">Trypanosoma vivax (strain Y486)</name>
    <dbReference type="NCBI Taxonomy" id="1055687"/>
    <lineage>
        <taxon>Eukaryota</taxon>
        <taxon>Discoba</taxon>
        <taxon>Euglenozoa</taxon>
        <taxon>Kinetoplastea</taxon>
        <taxon>Metakinetoplastina</taxon>
        <taxon>Trypanosomatida</taxon>
        <taxon>Trypanosomatidae</taxon>
        <taxon>Trypanosoma</taxon>
        <taxon>Duttonella</taxon>
    </lineage>
</organism>
<dbReference type="GO" id="GO:0005096">
    <property type="term" value="F:GTPase activator activity"/>
    <property type="evidence" value="ECO:0007669"/>
    <property type="project" value="InterPro"/>
</dbReference>
<dbReference type="VEuPathDB" id="TriTrypDB:TvY486_1001920"/>
<dbReference type="AlphaFoldDB" id="G0U5I8"/>
<protein>
    <recommendedName>
        <fullName evidence="2">Leucine-rich repeat protein (LRRP)</fullName>
    </recommendedName>
</protein>
<dbReference type="GO" id="GO:0005634">
    <property type="term" value="C:nucleus"/>
    <property type="evidence" value="ECO:0007669"/>
    <property type="project" value="TreeGrafter"/>
</dbReference>
<dbReference type="Pfam" id="PF13516">
    <property type="entry name" value="LRR_6"/>
    <property type="match status" value="6"/>
</dbReference>
<dbReference type="PANTHER" id="PTHR24113">
    <property type="entry name" value="RAN GTPASE-ACTIVATING PROTEIN 1"/>
    <property type="match status" value="1"/>
</dbReference>
<dbReference type="OMA" id="AYDPAYM"/>
<dbReference type="InterPro" id="IPR027038">
    <property type="entry name" value="RanGap"/>
</dbReference>
<evidence type="ECO:0000313" key="1">
    <source>
        <dbReference type="EMBL" id="CCC51139.1"/>
    </source>
</evidence>